<dbReference type="SUPFAM" id="SSF51717">
    <property type="entry name" value="Dihydropteroate synthetase-like"/>
    <property type="match status" value="1"/>
</dbReference>
<dbReference type="EMBL" id="RBIN01000011">
    <property type="protein sequence ID" value="RKQ95796.1"/>
    <property type="molecule type" value="Genomic_DNA"/>
</dbReference>
<dbReference type="RefSeq" id="WP_245977877.1">
    <property type="nucleotide sequence ID" value="NZ_RBIN01000011.1"/>
</dbReference>
<dbReference type="Pfam" id="PF00809">
    <property type="entry name" value="Pterin_bind"/>
    <property type="match status" value="1"/>
</dbReference>
<dbReference type="GO" id="GO:0004156">
    <property type="term" value="F:dihydropteroate synthase activity"/>
    <property type="evidence" value="ECO:0007669"/>
    <property type="project" value="UniProtKB-EC"/>
</dbReference>
<evidence type="ECO:0000256" key="7">
    <source>
        <dbReference type="ARBA" id="ARBA00022842"/>
    </source>
</evidence>
<dbReference type="Proteomes" id="UP000281975">
    <property type="component" value="Unassembled WGS sequence"/>
</dbReference>
<comment type="similarity">
    <text evidence="9">Belongs to the DHPS family.</text>
</comment>
<dbReference type="PROSITE" id="PS00792">
    <property type="entry name" value="DHPS_1"/>
    <property type="match status" value="1"/>
</dbReference>
<dbReference type="GO" id="GO:0046654">
    <property type="term" value="P:tetrahydrofolate biosynthetic process"/>
    <property type="evidence" value="ECO:0007669"/>
    <property type="project" value="UniProtKB-UniPathway"/>
</dbReference>
<comment type="caution">
    <text evidence="11">The sequence shown here is derived from an EMBL/GenBank/DDBJ whole genome shotgun (WGS) entry which is preliminary data.</text>
</comment>
<comment type="pathway">
    <text evidence="3 9">Cofactor biosynthesis; tetrahydrofolate biosynthesis; 7,8-dihydrofolate from 2-amino-4-hydroxy-6-hydroxymethyl-7,8-dihydropteridine diphosphate and 4-aminobenzoate: step 1/2.</text>
</comment>
<dbReference type="Gene3D" id="3.20.20.20">
    <property type="entry name" value="Dihydropteroate synthase-like"/>
    <property type="match status" value="1"/>
</dbReference>
<dbReference type="GO" id="GO:0046656">
    <property type="term" value="P:folic acid biosynthetic process"/>
    <property type="evidence" value="ECO:0007669"/>
    <property type="project" value="UniProtKB-KW"/>
</dbReference>
<evidence type="ECO:0000313" key="11">
    <source>
        <dbReference type="EMBL" id="RKQ95796.1"/>
    </source>
</evidence>
<organism evidence="11 12">
    <name type="scientific">Kushneria sinocarnis</name>
    <dbReference type="NCBI Taxonomy" id="595502"/>
    <lineage>
        <taxon>Bacteria</taxon>
        <taxon>Pseudomonadati</taxon>
        <taxon>Pseudomonadota</taxon>
        <taxon>Gammaproteobacteria</taxon>
        <taxon>Oceanospirillales</taxon>
        <taxon>Halomonadaceae</taxon>
        <taxon>Kushneria</taxon>
    </lineage>
</organism>
<evidence type="ECO:0000256" key="9">
    <source>
        <dbReference type="RuleBase" id="RU361205"/>
    </source>
</evidence>
<dbReference type="InterPro" id="IPR045031">
    <property type="entry name" value="DHP_synth-like"/>
</dbReference>
<dbReference type="AlphaFoldDB" id="A0A420WSQ6"/>
<keyword evidence="7 9" id="KW-0460">Magnesium</keyword>
<evidence type="ECO:0000256" key="1">
    <source>
        <dbReference type="ARBA" id="ARBA00000012"/>
    </source>
</evidence>
<dbReference type="PROSITE" id="PS00793">
    <property type="entry name" value="DHPS_2"/>
    <property type="match status" value="1"/>
</dbReference>
<feature type="domain" description="Pterin-binding" evidence="10">
    <location>
        <begin position="9"/>
        <end position="262"/>
    </location>
</feature>
<evidence type="ECO:0000256" key="4">
    <source>
        <dbReference type="ARBA" id="ARBA00012458"/>
    </source>
</evidence>
<evidence type="ECO:0000256" key="6">
    <source>
        <dbReference type="ARBA" id="ARBA00022723"/>
    </source>
</evidence>
<protein>
    <recommendedName>
        <fullName evidence="4 9">Dihydropteroate synthase</fullName>
        <shortName evidence="9">DHPS</shortName>
        <ecNumber evidence="4 9">2.5.1.15</ecNumber>
    </recommendedName>
    <alternativeName>
        <fullName evidence="9">Dihydropteroate pyrophosphorylase</fullName>
    </alternativeName>
</protein>
<comment type="function">
    <text evidence="9">Catalyzes the condensation of para-aminobenzoate (pABA) with 6-hydroxymethyl-7,8-dihydropterin diphosphate (DHPt-PP) to form 7,8-dihydropteroate (H2Pte), the immediate precursor of folate derivatives.</text>
</comment>
<keyword evidence="8 9" id="KW-0289">Folate biosynthesis</keyword>
<dbReference type="InterPro" id="IPR011005">
    <property type="entry name" value="Dihydropteroate_synth-like_sf"/>
</dbReference>
<evidence type="ECO:0000256" key="5">
    <source>
        <dbReference type="ARBA" id="ARBA00022679"/>
    </source>
</evidence>
<comment type="cofactor">
    <cofactor evidence="2 9">
        <name>Mg(2+)</name>
        <dbReference type="ChEBI" id="CHEBI:18420"/>
    </cofactor>
</comment>
<dbReference type="GO" id="GO:0005829">
    <property type="term" value="C:cytosol"/>
    <property type="evidence" value="ECO:0007669"/>
    <property type="project" value="TreeGrafter"/>
</dbReference>
<proteinExistence type="inferred from homology"/>
<gene>
    <name evidence="11" type="ORF">C7446_3175</name>
</gene>
<dbReference type="GO" id="GO:0046872">
    <property type="term" value="F:metal ion binding"/>
    <property type="evidence" value="ECO:0007669"/>
    <property type="project" value="UniProtKB-KW"/>
</dbReference>
<evidence type="ECO:0000256" key="3">
    <source>
        <dbReference type="ARBA" id="ARBA00004763"/>
    </source>
</evidence>
<evidence type="ECO:0000256" key="2">
    <source>
        <dbReference type="ARBA" id="ARBA00001946"/>
    </source>
</evidence>
<name>A0A420WSQ6_9GAMM</name>
<keyword evidence="6 9" id="KW-0479">Metal-binding</keyword>
<evidence type="ECO:0000313" key="12">
    <source>
        <dbReference type="Proteomes" id="UP000281975"/>
    </source>
</evidence>
<dbReference type="PANTHER" id="PTHR20941:SF1">
    <property type="entry name" value="FOLIC ACID SYNTHESIS PROTEIN FOL1"/>
    <property type="match status" value="1"/>
</dbReference>
<dbReference type="PANTHER" id="PTHR20941">
    <property type="entry name" value="FOLATE SYNTHESIS PROTEINS"/>
    <property type="match status" value="1"/>
</dbReference>
<keyword evidence="5 9" id="KW-0808">Transferase</keyword>
<dbReference type="CDD" id="cd00739">
    <property type="entry name" value="DHPS"/>
    <property type="match status" value="1"/>
</dbReference>
<dbReference type="InterPro" id="IPR006390">
    <property type="entry name" value="DHP_synth_dom"/>
</dbReference>
<dbReference type="InterPro" id="IPR000489">
    <property type="entry name" value="Pterin-binding_dom"/>
</dbReference>
<sequence length="274" mass="29773">MLSIDLATPRVMGILNVTPDSFSDGGRHQAPDAALRQAEAMLRDGATLIDIGGESTRPGASPVSLQEEQDRVLPVLERLVDELGAAVSVDTSAPEVMREASRRGAVMINDVRALRRPGALAAAAESELAICLMHMVGEPDTMQQQPHYELPIEHAVRDFLAGRVDACLQAGIARERLVLDPGFGFGKTLAHNLRLMNRLEYLQELERPMLVGISRKGMIGRVLERDVTERVPGGLALTALAVRAGARIIRTHDVAPTVDVVRMTRAVMQEGREQ</sequence>
<keyword evidence="12" id="KW-1185">Reference proteome</keyword>
<evidence type="ECO:0000256" key="8">
    <source>
        <dbReference type="ARBA" id="ARBA00022909"/>
    </source>
</evidence>
<evidence type="ECO:0000259" key="10">
    <source>
        <dbReference type="PROSITE" id="PS50972"/>
    </source>
</evidence>
<dbReference type="PROSITE" id="PS50972">
    <property type="entry name" value="PTERIN_BINDING"/>
    <property type="match status" value="1"/>
</dbReference>
<dbReference type="NCBIfam" id="TIGR01496">
    <property type="entry name" value="DHPS"/>
    <property type="match status" value="1"/>
</dbReference>
<comment type="catalytic activity">
    <reaction evidence="1">
        <text>(7,8-dihydropterin-6-yl)methyl diphosphate + 4-aminobenzoate = 7,8-dihydropteroate + diphosphate</text>
        <dbReference type="Rhea" id="RHEA:19949"/>
        <dbReference type="ChEBI" id="CHEBI:17836"/>
        <dbReference type="ChEBI" id="CHEBI:17839"/>
        <dbReference type="ChEBI" id="CHEBI:33019"/>
        <dbReference type="ChEBI" id="CHEBI:72950"/>
        <dbReference type="EC" id="2.5.1.15"/>
    </reaction>
</comment>
<dbReference type="EC" id="2.5.1.15" evidence="4 9"/>
<accession>A0A420WSQ6</accession>
<dbReference type="UniPathway" id="UPA00077">
    <property type="reaction ID" value="UER00156"/>
</dbReference>
<reference evidence="11 12" key="1">
    <citation type="submission" date="2018-10" db="EMBL/GenBank/DDBJ databases">
        <title>Genomic Encyclopedia of Type Strains, Phase IV (KMG-IV): sequencing the most valuable type-strain genomes for metagenomic binning, comparative biology and taxonomic classification.</title>
        <authorList>
            <person name="Goeker M."/>
        </authorList>
    </citation>
    <scope>NUCLEOTIDE SEQUENCE [LARGE SCALE GENOMIC DNA]</scope>
    <source>
        <strain evidence="11 12">DSM 23229</strain>
    </source>
</reference>